<dbReference type="STRING" id="362418.IW19_20400"/>
<keyword evidence="1" id="KW-0472">Membrane</keyword>
<dbReference type="AlphaFoldDB" id="A0A085ZFP8"/>
<comment type="caution">
    <text evidence="2">The sequence shown here is derived from an EMBL/GenBank/DDBJ whole genome shotgun (WGS) entry which is preliminary data.</text>
</comment>
<sequence>MKNKALDIYELENIEDCIPTIEEMYKFKFEDREIQNVKNFDEFCDLIISKIDFENIESCTSQQAFYKLRNSLIEEKISEKEKIKLETKLTEIFPRKNRINLVKKVENNIGFKLNLLCPPNFISYTLIILSVISFTLVFINFKLGISGIVISIFGFYLGSRFGREIEIETIKELVEKITLENYLEVRTQKNTVNKSELKNVITNWFVENSGIEKEKLITATFG</sequence>
<dbReference type="EMBL" id="JPRL01000002">
    <property type="protein sequence ID" value="KFF03262.1"/>
    <property type="molecule type" value="Genomic_DNA"/>
</dbReference>
<dbReference type="OrthoDB" id="668798at2"/>
<dbReference type="eggNOG" id="ENOG5032BWR">
    <property type="taxonomic scope" value="Bacteria"/>
</dbReference>
<dbReference type="Proteomes" id="UP000028715">
    <property type="component" value="Unassembled WGS sequence"/>
</dbReference>
<name>A0A085ZFP8_9FLAO</name>
<gene>
    <name evidence="2" type="ORF">IW19_20400</name>
</gene>
<accession>A0A085ZFP8</accession>
<evidence type="ECO:0000313" key="3">
    <source>
        <dbReference type="Proteomes" id="UP000028715"/>
    </source>
</evidence>
<protein>
    <submittedName>
        <fullName evidence="2">Uncharacterized protein</fullName>
    </submittedName>
</protein>
<keyword evidence="1" id="KW-1133">Transmembrane helix</keyword>
<keyword evidence="3" id="KW-1185">Reference proteome</keyword>
<organism evidence="2 3">
    <name type="scientific">Flavobacterium reichenbachii</name>
    <dbReference type="NCBI Taxonomy" id="362418"/>
    <lineage>
        <taxon>Bacteria</taxon>
        <taxon>Pseudomonadati</taxon>
        <taxon>Bacteroidota</taxon>
        <taxon>Flavobacteriia</taxon>
        <taxon>Flavobacteriales</taxon>
        <taxon>Flavobacteriaceae</taxon>
        <taxon>Flavobacterium</taxon>
    </lineage>
</organism>
<reference evidence="2 3" key="1">
    <citation type="submission" date="2014-07" db="EMBL/GenBank/DDBJ databases">
        <title>Genome of Flavobacterium reichenbachii LMG 25512.</title>
        <authorList>
            <person name="Stropko S.J."/>
            <person name="Pipes S.E."/>
            <person name="Newman J.D."/>
        </authorList>
    </citation>
    <scope>NUCLEOTIDE SEQUENCE [LARGE SCALE GENOMIC DNA]</scope>
    <source>
        <strain evidence="2 3">LMG 25512</strain>
    </source>
</reference>
<evidence type="ECO:0000313" key="2">
    <source>
        <dbReference type="EMBL" id="KFF03262.1"/>
    </source>
</evidence>
<dbReference type="RefSeq" id="WP_035688668.1">
    <property type="nucleotide sequence ID" value="NZ_JPRL01000002.1"/>
</dbReference>
<feature type="transmembrane region" description="Helical" evidence="1">
    <location>
        <begin position="121"/>
        <end position="139"/>
    </location>
</feature>
<keyword evidence="1" id="KW-0812">Transmembrane</keyword>
<feature type="transmembrane region" description="Helical" evidence="1">
    <location>
        <begin position="145"/>
        <end position="162"/>
    </location>
</feature>
<evidence type="ECO:0000256" key="1">
    <source>
        <dbReference type="SAM" id="Phobius"/>
    </source>
</evidence>
<proteinExistence type="predicted"/>